<reference evidence="1 2" key="1">
    <citation type="submission" date="2018-05" db="EMBL/GenBank/DDBJ databases">
        <title>Acuticoccus sediminis sp. nov., isolated from deep-sea sediment of Indian Ocean.</title>
        <authorList>
            <person name="Liu X."/>
            <person name="Lai Q."/>
            <person name="Du Y."/>
            <person name="Sun F."/>
            <person name="Zhang X."/>
            <person name="Wang S."/>
            <person name="Shao Z."/>
        </authorList>
    </citation>
    <scope>NUCLEOTIDE SEQUENCE [LARGE SCALE GENOMIC DNA]</scope>
    <source>
        <strain evidence="1 2">PTG4-2</strain>
    </source>
</reference>
<gene>
    <name evidence="1" type="ORF">DLJ53_32780</name>
</gene>
<dbReference type="OrthoDB" id="581589at2"/>
<accession>A0A8B2NNY0</accession>
<protein>
    <submittedName>
        <fullName evidence="1">Plasmid replication initiator RepA</fullName>
    </submittedName>
</protein>
<organism evidence="1 2">
    <name type="scientific">Acuticoccus sediminis</name>
    <dbReference type="NCBI Taxonomy" id="2184697"/>
    <lineage>
        <taxon>Bacteria</taxon>
        <taxon>Pseudomonadati</taxon>
        <taxon>Pseudomonadota</taxon>
        <taxon>Alphaproteobacteria</taxon>
        <taxon>Hyphomicrobiales</taxon>
        <taxon>Amorphaceae</taxon>
        <taxon>Acuticoccus</taxon>
    </lineage>
</organism>
<dbReference type="InterPro" id="IPR018777">
    <property type="entry name" value="Replication_initiator_prot_A"/>
</dbReference>
<dbReference type="Pfam" id="PF10134">
    <property type="entry name" value="RPA"/>
    <property type="match status" value="1"/>
</dbReference>
<dbReference type="AlphaFoldDB" id="A0A8B2NNY0"/>
<evidence type="ECO:0000313" key="1">
    <source>
        <dbReference type="EMBL" id="RAH96279.1"/>
    </source>
</evidence>
<name>A0A8B2NNY0_9HYPH</name>
<evidence type="ECO:0000313" key="2">
    <source>
        <dbReference type="Proteomes" id="UP000249590"/>
    </source>
</evidence>
<comment type="caution">
    <text evidence="1">The sequence shown here is derived from an EMBL/GenBank/DDBJ whole genome shotgun (WGS) entry which is preliminary data.</text>
</comment>
<dbReference type="Proteomes" id="UP000249590">
    <property type="component" value="Unassembled WGS sequence"/>
</dbReference>
<sequence length="354" mass="41013">MCEVTIDRSPLLPDRHPQRDLFVCDIVDAVPKGDMSSMEHPVFSLSTKPDMRSRRYERGGNWIEISPSRYGLATVHDRDVLIYCISQCMAALNEDRKVHRSMRFKAYDLLVATNRQTSGRGYELLKDALRRLQGTQIETNLRQGNREYFKVFGLIESAEIVRETREGRMLDVEITLSDWVWDAIENNNVLTLNKQYFLLRKPLERRLYELARKHCGMQSEWKVGLGTLREKCGSGSTDKEFRRLISKIIADDDQHDHMPDYAFVIRGSNVVVHRKRAMEEHAVQSFLVAALRLDPDTYALARGAAPGWDVHHLESEWRSWVADKGIAVKDADRHFLSFCRNRGPYDEQRSSLRS</sequence>
<proteinExistence type="predicted"/>
<dbReference type="EMBL" id="QHHQ01000014">
    <property type="protein sequence ID" value="RAH96279.1"/>
    <property type="molecule type" value="Genomic_DNA"/>
</dbReference>
<keyword evidence="2" id="KW-1185">Reference proteome</keyword>